<accession>A7EDR7</accession>
<reference evidence="2" key="1">
    <citation type="journal article" date="2011" name="PLoS Genet.">
        <title>Genomic analysis of the necrotrophic fungal pathogens Sclerotinia sclerotiorum and Botrytis cinerea.</title>
        <authorList>
            <person name="Amselem J."/>
            <person name="Cuomo C.A."/>
            <person name="van Kan J.A."/>
            <person name="Viaud M."/>
            <person name="Benito E.P."/>
            <person name="Couloux A."/>
            <person name="Coutinho P.M."/>
            <person name="de Vries R.P."/>
            <person name="Dyer P.S."/>
            <person name="Fillinger S."/>
            <person name="Fournier E."/>
            <person name="Gout L."/>
            <person name="Hahn M."/>
            <person name="Kohn L."/>
            <person name="Lapalu N."/>
            <person name="Plummer K.M."/>
            <person name="Pradier J.M."/>
            <person name="Quevillon E."/>
            <person name="Sharon A."/>
            <person name="Simon A."/>
            <person name="ten Have A."/>
            <person name="Tudzynski B."/>
            <person name="Tudzynski P."/>
            <person name="Wincker P."/>
            <person name="Andrew M."/>
            <person name="Anthouard V."/>
            <person name="Beever R.E."/>
            <person name="Beffa R."/>
            <person name="Benoit I."/>
            <person name="Bouzid O."/>
            <person name="Brault B."/>
            <person name="Chen Z."/>
            <person name="Choquer M."/>
            <person name="Collemare J."/>
            <person name="Cotton P."/>
            <person name="Danchin E.G."/>
            <person name="Da Silva C."/>
            <person name="Gautier A."/>
            <person name="Giraud C."/>
            <person name="Giraud T."/>
            <person name="Gonzalez C."/>
            <person name="Grossetete S."/>
            <person name="Guldener U."/>
            <person name="Henrissat B."/>
            <person name="Howlett B.J."/>
            <person name="Kodira C."/>
            <person name="Kretschmer M."/>
            <person name="Lappartient A."/>
            <person name="Leroch M."/>
            <person name="Levis C."/>
            <person name="Mauceli E."/>
            <person name="Neuveglise C."/>
            <person name="Oeser B."/>
            <person name="Pearson M."/>
            <person name="Poulain J."/>
            <person name="Poussereau N."/>
            <person name="Quesneville H."/>
            <person name="Rascle C."/>
            <person name="Schumacher J."/>
            <person name="Segurens B."/>
            <person name="Sexton A."/>
            <person name="Silva E."/>
            <person name="Sirven C."/>
            <person name="Soanes D.M."/>
            <person name="Talbot N.J."/>
            <person name="Templeton M."/>
            <person name="Yandava C."/>
            <person name="Yarden O."/>
            <person name="Zeng Q."/>
            <person name="Rollins J.A."/>
            <person name="Lebrun M.H."/>
            <person name="Dickman M."/>
        </authorList>
    </citation>
    <scope>NUCLEOTIDE SEQUENCE [LARGE SCALE GENOMIC DNA]</scope>
    <source>
        <strain evidence="2">ATCC 18683 / 1980 / Ss-1</strain>
    </source>
</reference>
<name>A7EDR7_SCLS1</name>
<dbReference type="KEGG" id="ssl:SS1G_03457"/>
<protein>
    <submittedName>
        <fullName evidence="1">Uncharacterized protein</fullName>
    </submittedName>
</protein>
<gene>
    <name evidence="1" type="ORF">SS1G_03457</name>
</gene>
<dbReference type="AlphaFoldDB" id="A7EDR7"/>
<evidence type="ECO:0000313" key="2">
    <source>
        <dbReference type="Proteomes" id="UP000001312"/>
    </source>
</evidence>
<dbReference type="RefSeq" id="XP_001595368.1">
    <property type="nucleotide sequence ID" value="XM_001595318.1"/>
</dbReference>
<proteinExistence type="predicted"/>
<dbReference type="EMBL" id="CH476624">
    <property type="protein sequence ID" value="EDO00983.1"/>
    <property type="molecule type" value="Genomic_DNA"/>
</dbReference>
<dbReference type="Proteomes" id="UP000001312">
    <property type="component" value="Unassembled WGS sequence"/>
</dbReference>
<keyword evidence="2" id="KW-1185">Reference proteome</keyword>
<dbReference type="HOGENOM" id="CLU_3368745_0_0_1"/>
<dbReference type="GeneID" id="5491460"/>
<dbReference type="InParanoid" id="A7EDR7"/>
<sequence length="35" mass="3888">MSNRRPIVNAGKGTSGPKDDYLCNITYLWTGFAKL</sequence>
<evidence type="ECO:0000313" key="1">
    <source>
        <dbReference type="EMBL" id="EDO00983.1"/>
    </source>
</evidence>
<organism evidence="1 2">
    <name type="scientific">Sclerotinia sclerotiorum (strain ATCC 18683 / 1980 / Ss-1)</name>
    <name type="common">White mold</name>
    <name type="synonym">Whetzelinia sclerotiorum</name>
    <dbReference type="NCBI Taxonomy" id="665079"/>
    <lineage>
        <taxon>Eukaryota</taxon>
        <taxon>Fungi</taxon>
        <taxon>Dikarya</taxon>
        <taxon>Ascomycota</taxon>
        <taxon>Pezizomycotina</taxon>
        <taxon>Leotiomycetes</taxon>
        <taxon>Helotiales</taxon>
        <taxon>Sclerotiniaceae</taxon>
        <taxon>Sclerotinia</taxon>
    </lineage>
</organism>